<evidence type="ECO:0000259" key="1">
    <source>
        <dbReference type="Pfam" id="PF07596"/>
    </source>
</evidence>
<name>A0A2G1WDQ1_9BACT</name>
<evidence type="ECO:0000313" key="2">
    <source>
        <dbReference type="EMBL" id="PHQ37184.1"/>
    </source>
</evidence>
<evidence type="ECO:0000313" key="3">
    <source>
        <dbReference type="Proteomes" id="UP000225740"/>
    </source>
</evidence>
<dbReference type="InterPro" id="IPR027558">
    <property type="entry name" value="Pre_pil_HX9DG_C"/>
</dbReference>
<dbReference type="Proteomes" id="UP000225740">
    <property type="component" value="Unassembled WGS sequence"/>
</dbReference>
<dbReference type="SUPFAM" id="SSF54523">
    <property type="entry name" value="Pili subunits"/>
    <property type="match status" value="1"/>
</dbReference>
<dbReference type="PANTHER" id="PTHR30093">
    <property type="entry name" value="GENERAL SECRETION PATHWAY PROTEIN G"/>
    <property type="match status" value="1"/>
</dbReference>
<accession>A0A2G1WDQ1</accession>
<feature type="domain" description="DUF1559" evidence="1">
    <location>
        <begin position="548"/>
        <end position="583"/>
    </location>
</feature>
<dbReference type="NCBIfam" id="TIGR04294">
    <property type="entry name" value="pre_pil_HX9DG"/>
    <property type="match status" value="1"/>
</dbReference>
<proteinExistence type="predicted"/>
<gene>
    <name evidence="2" type="ORF">CEE69_02200</name>
</gene>
<dbReference type="InterPro" id="IPR045584">
    <property type="entry name" value="Pilin-like"/>
</dbReference>
<feature type="domain" description="DUF1559" evidence="1">
    <location>
        <begin position="397"/>
        <end position="543"/>
    </location>
</feature>
<dbReference type="OrthoDB" id="285651at2"/>
<comment type="caution">
    <text evidence="2">The sequence shown here is derived from an EMBL/GenBank/DDBJ whole genome shotgun (WGS) entry which is preliminary data.</text>
</comment>
<organism evidence="2 3">
    <name type="scientific">Rhodopirellula bahusiensis</name>
    <dbReference type="NCBI Taxonomy" id="2014065"/>
    <lineage>
        <taxon>Bacteria</taxon>
        <taxon>Pseudomonadati</taxon>
        <taxon>Planctomycetota</taxon>
        <taxon>Planctomycetia</taxon>
        <taxon>Pirellulales</taxon>
        <taxon>Pirellulaceae</taxon>
        <taxon>Rhodopirellula</taxon>
    </lineage>
</organism>
<protein>
    <recommendedName>
        <fullName evidence="1">DUF1559 domain-containing protein</fullName>
    </recommendedName>
</protein>
<keyword evidence="3" id="KW-1185">Reference proteome</keyword>
<dbReference type="Pfam" id="PF07596">
    <property type="entry name" value="SBP_bac_10"/>
    <property type="match status" value="2"/>
</dbReference>
<dbReference type="PANTHER" id="PTHR30093:SF2">
    <property type="entry name" value="TYPE II SECRETION SYSTEM PROTEIN H"/>
    <property type="match status" value="1"/>
</dbReference>
<sequence length="601" mass="66092">MSSVHNFFATRETMMRDTDCDRRESQQVMRFRRSMKWMGFLTALGISAVLIAACETQAQDQLRAVVQSDLLAESGPIEKIGGRYVPDDAIALLRITSESLWDNEMFQLFPTEVFRVQALETVGFDPMDVREVRASFAISPTTGQPEFGGVVMMDGNVDQAVLLEALDANPQPMQIDGRTVYQVQPSPPLILCQLEQNGAESEVWYIGTSEYLERVVQAKAEVIEAERGPLPNRVAKLPARDGLSLVVEMQSIRPMVSGLAMNAAGSLPPRLQVLGQVPGLTDAVLLHLGLVDQKTSVELTVVAIDESAAEQIELIVKDSLIEAEAMADAAIQNELNASDMSPAMRQATEAYAERITALVKDAIQPIREGTDLSIAVESEMGIATSGVLVGLLLPAVQAAREAARRMQSSNNVKQIMLAMHNHHSAYRELPLSAIVDDDGNPLLSWRVALLPFMDEQELYNQFKLDEPWDSDHNLPLAQQIPSVYQPLRKPVEPGHTIYQAVVGDSIGLKPMQRTGFREFLDGLSNSVLILETNADQAVLWTKPEDLNIDLDNPLKGLGSSWQGGFHVGMGDGAVKFITEEIDPDLFRKMLTRAGREVVDIP</sequence>
<dbReference type="InterPro" id="IPR011453">
    <property type="entry name" value="DUF1559"/>
</dbReference>
<dbReference type="AlphaFoldDB" id="A0A2G1WDQ1"/>
<reference evidence="2 3" key="1">
    <citation type="submission" date="2017-06" db="EMBL/GenBank/DDBJ databases">
        <title>Description of Rhodopirellula bahusiensis sp. nov.</title>
        <authorList>
            <person name="Kizina J."/>
            <person name="Harder J."/>
        </authorList>
    </citation>
    <scope>NUCLEOTIDE SEQUENCE [LARGE SCALE GENOMIC DNA]</scope>
    <source>
        <strain evidence="2 3">SWK21</strain>
    </source>
</reference>
<dbReference type="EMBL" id="NIZW01000001">
    <property type="protein sequence ID" value="PHQ37184.1"/>
    <property type="molecule type" value="Genomic_DNA"/>
</dbReference>